<dbReference type="Pfam" id="PF01556">
    <property type="entry name" value="DnaJ_C"/>
    <property type="match status" value="1"/>
</dbReference>
<evidence type="ECO:0000256" key="4">
    <source>
        <dbReference type="ARBA" id="ARBA00022833"/>
    </source>
</evidence>
<feature type="domain" description="J" evidence="8">
    <location>
        <begin position="3"/>
        <end position="67"/>
    </location>
</feature>
<dbReference type="PANTHER" id="PTHR43096">
    <property type="entry name" value="DNAJ HOMOLOG 1, MITOCHONDRIAL-RELATED"/>
    <property type="match status" value="1"/>
</dbReference>
<dbReference type="Gene3D" id="2.60.260.20">
    <property type="entry name" value="Urease metallochaperone UreE, N-terminal domain"/>
    <property type="match status" value="2"/>
</dbReference>
<feature type="repeat" description="CXXCXGXG motif" evidence="6">
    <location>
        <begin position="165"/>
        <end position="172"/>
    </location>
</feature>
<evidence type="ECO:0000256" key="2">
    <source>
        <dbReference type="ARBA" id="ARBA00022737"/>
    </source>
</evidence>
<protein>
    <recommendedName>
        <fullName evidence="6">Chaperone protein DnaJ</fullName>
    </recommendedName>
</protein>
<keyword evidence="6" id="KW-0235">DNA replication</keyword>
<evidence type="ECO:0000259" key="9">
    <source>
        <dbReference type="PROSITE" id="PS51188"/>
    </source>
</evidence>
<feature type="binding site" evidence="6">
    <location>
        <position position="151"/>
    </location>
    <ligand>
        <name>Zn(2+)</name>
        <dbReference type="ChEBI" id="CHEBI:29105"/>
        <label>1</label>
    </ligand>
</feature>
<feature type="zinc finger region" description="CR-type" evidence="7">
    <location>
        <begin position="138"/>
        <end position="217"/>
    </location>
</feature>
<feature type="repeat" description="CXXCXGXG motif" evidence="6">
    <location>
        <begin position="191"/>
        <end position="198"/>
    </location>
</feature>
<dbReference type="SUPFAM" id="SSF46565">
    <property type="entry name" value="Chaperone J-domain"/>
    <property type="match status" value="1"/>
</dbReference>
<dbReference type="CDD" id="cd10719">
    <property type="entry name" value="DnaJ_zf"/>
    <property type="match status" value="1"/>
</dbReference>
<dbReference type="GO" id="GO:0005524">
    <property type="term" value="F:ATP binding"/>
    <property type="evidence" value="ECO:0007669"/>
    <property type="project" value="InterPro"/>
</dbReference>
<dbReference type="InterPro" id="IPR018253">
    <property type="entry name" value="DnaJ_domain_CS"/>
</dbReference>
<organism evidence="10">
    <name type="scientific">candidate division CPR3 bacterium</name>
    <dbReference type="NCBI Taxonomy" id="2268181"/>
    <lineage>
        <taxon>Bacteria</taxon>
        <taxon>Bacteria division CPR3</taxon>
    </lineage>
</organism>
<dbReference type="InterPro" id="IPR036869">
    <property type="entry name" value="J_dom_sf"/>
</dbReference>
<dbReference type="SUPFAM" id="SSF49493">
    <property type="entry name" value="HSP40/DnaJ peptide-binding domain"/>
    <property type="match status" value="2"/>
</dbReference>
<dbReference type="InterPro" id="IPR008971">
    <property type="entry name" value="HSP40/DnaJ_pept-bd"/>
</dbReference>
<evidence type="ECO:0000256" key="3">
    <source>
        <dbReference type="ARBA" id="ARBA00022771"/>
    </source>
</evidence>
<feature type="repeat" description="CXXCXGXG motif" evidence="6">
    <location>
        <begin position="205"/>
        <end position="212"/>
    </location>
</feature>
<keyword evidence="6" id="KW-0346">Stress response</keyword>
<keyword evidence="2 6" id="KW-0677">Repeat</keyword>
<dbReference type="GO" id="GO:0042026">
    <property type="term" value="P:protein refolding"/>
    <property type="evidence" value="ECO:0007669"/>
    <property type="project" value="TreeGrafter"/>
</dbReference>
<feature type="binding site" evidence="6">
    <location>
        <position position="165"/>
    </location>
    <ligand>
        <name>Zn(2+)</name>
        <dbReference type="ChEBI" id="CHEBI:29105"/>
        <label>2</label>
    </ligand>
</feature>
<dbReference type="SUPFAM" id="SSF57938">
    <property type="entry name" value="DnaJ/Hsp40 cysteine-rich domain"/>
    <property type="match status" value="1"/>
</dbReference>
<gene>
    <name evidence="6" type="primary">dnaJ</name>
    <name evidence="10" type="ORF">ENL96_01140</name>
</gene>
<dbReference type="FunFam" id="2.60.260.20:FF:000005">
    <property type="entry name" value="Chaperone protein dnaJ 1, mitochondrial"/>
    <property type="match status" value="1"/>
</dbReference>
<dbReference type="PROSITE" id="PS50076">
    <property type="entry name" value="DNAJ_2"/>
    <property type="match status" value="1"/>
</dbReference>
<dbReference type="FunFam" id="1.10.287.110:FF:000034">
    <property type="entry name" value="Chaperone protein DnaJ"/>
    <property type="match status" value="1"/>
</dbReference>
<feature type="binding site" evidence="6">
    <location>
        <position position="191"/>
    </location>
    <ligand>
        <name>Zn(2+)</name>
        <dbReference type="ChEBI" id="CHEBI:29105"/>
        <label>2</label>
    </ligand>
</feature>
<keyword evidence="6" id="KW-0963">Cytoplasm</keyword>
<comment type="cofactor">
    <cofactor evidence="6">
        <name>Zn(2+)</name>
        <dbReference type="ChEBI" id="CHEBI:29105"/>
    </cofactor>
    <text evidence="6">Binds 2 Zn(2+) ions per monomer.</text>
</comment>
<dbReference type="PROSITE" id="PS00636">
    <property type="entry name" value="DNAJ_1"/>
    <property type="match status" value="1"/>
</dbReference>
<feature type="binding site" evidence="6">
    <location>
        <position position="205"/>
    </location>
    <ligand>
        <name>Zn(2+)</name>
        <dbReference type="ChEBI" id="CHEBI:29105"/>
        <label>1</label>
    </ligand>
</feature>
<dbReference type="GO" id="GO:0006260">
    <property type="term" value="P:DNA replication"/>
    <property type="evidence" value="ECO:0007669"/>
    <property type="project" value="UniProtKB-KW"/>
</dbReference>
<dbReference type="PRINTS" id="PR00625">
    <property type="entry name" value="JDOMAIN"/>
</dbReference>
<evidence type="ECO:0000259" key="8">
    <source>
        <dbReference type="PROSITE" id="PS50076"/>
    </source>
</evidence>
<dbReference type="InterPro" id="IPR012724">
    <property type="entry name" value="DnaJ"/>
</dbReference>
<feature type="domain" description="CR-type" evidence="9">
    <location>
        <begin position="138"/>
        <end position="217"/>
    </location>
</feature>
<evidence type="ECO:0000256" key="1">
    <source>
        <dbReference type="ARBA" id="ARBA00022723"/>
    </source>
</evidence>
<feature type="binding site" evidence="6">
    <location>
        <position position="154"/>
    </location>
    <ligand>
        <name>Zn(2+)</name>
        <dbReference type="ChEBI" id="CHEBI:29105"/>
        <label>1</label>
    </ligand>
</feature>
<dbReference type="InterPro" id="IPR001623">
    <property type="entry name" value="DnaJ_domain"/>
</dbReference>
<comment type="subunit">
    <text evidence="6">Homodimer.</text>
</comment>
<dbReference type="CDD" id="cd06257">
    <property type="entry name" value="DnaJ"/>
    <property type="match status" value="1"/>
</dbReference>
<accession>A0A7C5UU66</accession>
<dbReference type="AlphaFoldDB" id="A0A7C5UU66"/>
<dbReference type="SMART" id="SM00271">
    <property type="entry name" value="DnaJ"/>
    <property type="match status" value="1"/>
</dbReference>
<dbReference type="Gene3D" id="2.10.230.10">
    <property type="entry name" value="Heat shock protein DnaJ, cysteine-rich domain"/>
    <property type="match status" value="1"/>
</dbReference>
<dbReference type="GO" id="GO:0005737">
    <property type="term" value="C:cytoplasm"/>
    <property type="evidence" value="ECO:0007669"/>
    <property type="project" value="UniProtKB-SubCell"/>
</dbReference>
<comment type="caution">
    <text evidence="10">The sequence shown here is derived from an EMBL/GenBank/DDBJ whole genome shotgun (WGS) entry which is preliminary data.</text>
</comment>
<comment type="subcellular location">
    <subcellularLocation>
        <location evidence="6">Cytoplasm</location>
    </subcellularLocation>
</comment>
<feature type="binding site" evidence="6">
    <location>
        <position position="168"/>
    </location>
    <ligand>
        <name>Zn(2+)</name>
        <dbReference type="ChEBI" id="CHEBI:29105"/>
        <label>2</label>
    </ligand>
</feature>
<dbReference type="InterPro" id="IPR001305">
    <property type="entry name" value="HSP_DnaJ_Cys-rich_dom"/>
</dbReference>
<comment type="function">
    <text evidence="6">Participates actively in the response to hyperosmotic and heat shock by preventing the aggregation of stress-denatured proteins and by disaggregating proteins, also in an autonomous, DnaK-independent fashion. Unfolded proteins bind initially to DnaJ; upon interaction with the DnaJ-bound protein, DnaK hydrolyzes its bound ATP, resulting in the formation of a stable complex. GrpE releases ADP from DnaK; ATP binding to DnaK triggers the release of the substrate protein, thus completing the reaction cycle. Several rounds of ATP-dependent interactions between DnaJ, DnaK and GrpE are required for fully efficient folding. Also involved, together with DnaK and GrpE, in the DNA replication of plasmids through activation of initiation proteins.</text>
</comment>
<dbReference type="Gene3D" id="1.10.287.110">
    <property type="entry name" value="DnaJ domain"/>
    <property type="match status" value="1"/>
</dbReference>
<comment type="similarity">
    <text evidence="6">Belongs to the DnaJ family.</text>
</comment>
<dbReference type="Pfam" id="PF00226">
    <property type="entry name" value="DnaJ"/>
    <property type="match status" value="1"/>
</dbReference>
<dbReference type="PROSITE" id="PS51188">
    <property type="entry name" value="ZF_CR"/>
    <property type="match status" value="1"/>
</dbReference>
<dbReference type="GO" id="GO:0051082">
    <property type="term" value="F:unfolded protein binding"/>
    <property type="evidence" value="ECO:0007669"/>
    <property type="project" value="UniProtKB-UniRule"/>
</dbReference>
<reference evidence="10" key="1">
    <citation type="journal article" date="2020" name="mSystems">
        <title>Genome- and Community-Level Interaction Insights into Carbon Utilization and Element Cycling Functions of Hydrothermarchaeota in Hydrothermal Sediment.</title>
        <authorList>
            <person name="Zhou Z."/>
            <person name="Liu Y."/>
            <person name="Xu W."/>
            <person name="Pan J."/>
            <person name="Luo Z.H."/>
            <person name="Li M."/>
        </authorList>
    </citation>
    <scope>NUCLEOTIDE SEQUENCE [LARGE SCALE GENOMIC DNA]</scope>
    <source>
        <strain evidence="10">SpSt-1042</strain>
    </source>
</reference>
<evidence type="ECO:0000256" key="5">
    <source>
        <dbReference type="ARBA" id="ARBA00023186"/>
    </source>
</evidence>
<keyword evidence="4 6" id="KW-0862">Zinc</keyword>
<sequence>MKDYYQILGVERDASQDEIKKAFRKLAAKYHPDHNKSPEAEERFKEINEAYQVLSDPERRRLYDQFGSDVGGQYAGASPDFSNVRFTSMPFETFFENFDTAFGDFSDIFSSFSGGERREQGENIEIEIAVTLKEACFGVEKTIEYQRDGICAMCNGFGGEDSEKCTMCGGVGTVMKRVGGFFPNINIKSVCPRCGGRGVITKTKCPNCGGDGIVKEKKKLTIKIPKGSYDGMILRFKGLGNEKGSFLKAGDLLVHIHVLRDEKFERDGDNTLSVVRVPVVTAVLGGFVNVETLHGVVPVKIRSGTQGGTVLRLRGYGFGKLHRNGFGDHFVRIEIEIPKRLSKKDKNVWKKLADIYKKQS</sequence>
<dbReference type="HAMAP" id="MF_01152">
    <property type="entry name" value="DnaJ"/>
    <property type="match status" value="1"/>
</dbReference>
<dbReference type="InterPro" id="IPR036410">
    <property type="entry name" value="HSP_DnaJ_Cys-rich_dom_sf"/>
</dbReference>
<proteinExistence type="inferred from homology"/>
<keyword evidence="1 6" id="KW-0479">Metal-binding</keyword>
<feature type="binding site" evidence="6">
    <location>
        <position position="194"/>
    </location>
    <ligand>
        <name>Zn(2+)</name>
        <dbReference type="ChEBI" id="CHEBI:29105"/>
        <label>2</label>
    </ligand>
</feature>
<dbReference type="Pfam" id="PF00684">
    <property type="entry name" value="DnaJ_CXXCXGXG"/>
    <property type="match status" value="1"/>
</dbReference>
<dbReference type="CDD" id="cd10747">
    <property type="entry name" value="DnaJ_C"/>
    <property type="match status" value="1"/>
</dbReference>
<evidence type="ECO:0000256" key="6">
    <source>
        <dbReference type="HAMAP-Rule" id="MF_01152"/>
    </source>
</evidence>
<dbReference type="EMBL" id="DRVY01000035">
    <property type="protein sequence ID" value="HHR92105.1"/>
    <property type="molecule type" value="Genomic_DNA"/>
</dbReference>
<evidence type="ECO:0000256" key="7">
    <source>
        <dbReference type="PROSITE-ProRule" id="PRU00546"/>
    </source>
</evidence>
<dbReference type="PANTHER" id="PTHR43096:SF52">
    <property type="entry name" value="DNAJ HOMOLOG 1, MITOCHONDRIAL-RELATED"/>
    <property type="match status" value="1"/>
</dbReference>
<evidence type="ECO:0000313" key="10">
    <source>
        <dbReference type="EMBL" id="HHR92105.1"/>
    </source>
</evidence>
<dbReference type="InterPro" id="IPR002939">
    <property type="entry name" value="DnaJ_C"/>
</dbReference>
<dbReference type="GO" id="GO:0031072">
    <property type="term" value="F:heat shock protein binding"/>
    <property type="evidence" value="ECO:0007669"/>
    <property type="project" value="InterPro"/>
</dbReference>
<feature type="repeat" description="CXXCXGXG motif" evidence="6">
    <location>
        <begin position="151"/>
        <end position="158"/>
    </location>
</feature>
<keyword evidence="5 6" id="KW-0143">Chaperone</keyword>
<keyword evidence="3 6" id="KW-0863">Zinc-finger</keyword>
<dbReference type="GO" id="GO:0009408">
    <property type="term" value="P:response to heat"/>
    <property type="evidence" value="ECO:0007669"/>
    <property type="project" value="InterPro"/>
</dbReference>
<feature type="binding site" evidence="6">
    <location>
        <position position="208"/>
    </location>
    <ligand>
        <name>Zn(2+)</name>
        <dbReference type="ChEBI" id="CHEBI:29105"/>
        <label>1</label>
    </ligand>
</feature>
<name>A0A7C5UU66_UNCC3</name>
<dbReference type="GO" id="GO:0008270">
    <property type="term" value="F:zinc ion binding"/>
    <property type="evidence" value="ECO:0007669"/>
    <property type="project" value="UniProtKB-UniRule"/>
</dbReference>
<comment type="domain">
    <text evidence="6">The J domain is necessary and sufficient to stimulate DnaK ATPase activity. Zinc center 1 plays an important role in the autonomous, DnaK-independent chaperone activity of DnaJ. Zinc center 2 is essential for interaction with DnaK and for DnaJ activity.</text>
</comment>